<evidence type="ECO:0000313" key="2">
    <source>
        <dbReference type="EMBL" id="AMS05248.1"/>
    </source>
</evidence>
<dbReference type="InterPro" id="IPR039374">
    <property type="entry name" value="SIP_fam"/>
</dbReference>
<sequence length="316" mass="34753">MSADPRPVAVKGARPFKVTVASRRTLSPHFRRLEFTGEDLDIFGTDGLDQRIKLLFANRDGGWIDLGFDDPVELASGEWYPRWLAADDDTRNPIRTYTVRGIDPAARRLTVDFAVHEGAGPGGSFPDRARIGDELVVVGPDSRSPLHGLGIDFHPGRARNLLLAGDETAVPAICSILETLSSRPEPDGGWNVHAFMEVPVADDRLPMDLPSGIHTHWLARRDRVGTRLIEGIGDFASHHPGFMTRGHDAAPLVDVDVDHDLLWEAPDAAPGAQFYAWIAGEAAAVRTLRRILVAEHGVDRSRVAFMGYWRQGRAEN</sequence>
<dbReference type="InterPro" id="IPR017927">
    <property type="entry name" value="FAD-bd_FR_type"/>
</dbReference>
<dbReference type="Pfam" id="PF04954">
    <property type="entry name" value="SIP"/>
    <property type="match status" value="1"/>
</dbReference>
<dbReference type="PANTHER" id="PTHR30157">
    <property type="entry name" value="FERRIC REDUCTASE, NADPH-DEPENDENT"/>
    <property type="match status" value="1"/>
</dbReference>
<accession>A0AAC9FC11</accession>
<reference evidence="3 5" key="1">
    <citation type="journal article" date="2016" name="Plant Dis.">
        <title>Improved production of propionic acid using genome shuffling.</title>
        <authorList>
            <person name="Luna-Flores C.H."/>
            <person name="Palfreyman R.W."/>
            <person name="Kromer J.O."/>
            <person name="Nielsen L.K."/>
            <person name="Marcellin E."/>
        </authorList>
    </citation>
    <scope>NUCLEOTIDE SEQUENCE [LARGE SCALE GENOMIC DNA]</scope>
    <source>
        <strain evidence="3 5">F3E8</strain>
    </source>
</reference>
<dbReference type="InterPro" id="IPR039261">
    <property type="entry name" value="FNR_nucleotide-bd"/>
</dbReference>
<dbReference type="Pfam" id="PF08021">
    <property type="entry name" value="FAD_binding_9"/>
    <property type="match status" value="1"/>
</dbReference>
<dbReference type="EMBL" id="CP015970">
    <property type="protein sequence ID" value="AOZ46728.1"/>
    <property type="molecule type" value="Genomic_DNA"/>
</dbReference>
<dbReference type="InterPro" id="IPR007037">
    <property type="entry name" value="SIP_rossman_dom"/>
</dbReference>
<dbReference type="PROSITE" id="PS51384">
    <property type="entry name" value="FAD_FR"/>
    <property type="match status" value="1"/>
</dbReference>
<reference evidence="2 4" key="2">
    <citation type="submission" date="2016-02" db="EMBL/GenBank/DDBJ databases">
        <title>Complete Genome Sequence of Propionibacterium acidipropionici ATCC 55737.</title>
        <authorList>
            <person name="Luna Flores C.H."/>
            <person name="Nielsen L.K."/>
            <person name="Marcellin E."/>
        </authorList>
    </citation>
    <scope>NUCLEOTIDE SEQUENCE [LARGE SCALE GENOMIC DNA]</scope>
    <source>
        <strain evidence="2 4">ATCC 55737</strain>
    </source>
</reference>
<dbReference type="Proteomes" id="UP000178666">
    <property type="component" value="Chromosome"/>
</dbReference>
<dbReference type="PANTHER" id="PTHR30157:SF0">
    <property type="entry name" value="NADPH-DEPENDENT FERRIC-CHELATE REDUCTASE"/>
    <property type="match status" value="1"/>
</dbReference>
<feature type="domain" description="FAD-binding FR-type" evidence="1">
    <location>
        <begin position="13"/>
        <end position="147"/>
    </location>
</feature>
<dbReference type="GO" id="GO:0016491">
    <property type="term" value="F:oxidoreductase activity"/>
    <property type="evidence" value="ECO:0007669"/>
    <property type="project" value="InterPro"/>
</dbReference>
<dbReference type="Proteomes" id="UP000075221">
    <property type="component" value="Chromosome"/>
</dbReference>
<dbReference type="Gene3D" id="3.40.50.80">
    <property type="entry name" value="Nucleotide-binding domain of ferredoxin-NADP reductase (FNR) module"/>
    <property type="match status" value="1"/>
</dbReference>
<dbReference type="AlphaFoldDB" id="A0AAC9FC11"/>
<gene>
    <name evidence="3" type="ORF">A8L58_08440</name>
    <name evidence="2" type="ORF">AXH35_06975</name>
</gene>
<protein>
    <recommendedName>
        <fullName evidence="1">FAD-binding FR-type domain-containing protein</fullName>
    </recommendedName>
</protein>
<dbReference type="InterPro" id="IPR013113">
    <property type="entry name" value="SIP_FAD-bd"/>
</dbReference>
<evidence type="ECO:0000259" key="1">
    <source>
        <dbReference type="PROSITE" id="PS51384"/>
    </source>
</evidence>
<evidence type="ECO:0000313" key="5">
    <source>
        <dbReference type="Proteomes" id="UP000178666"/>
    </source>
</evidence>
<dbReference type="EMBL" id="CP014352">
    <property type="protein sequence ID" value="AMS05248.1"/>
    <property type="molecule type" value="Genomic_DNA"/>
</dbReference>
<proteinExistence type="predicted"/>
<dbReference type="SUPFAM" id="SSF63380">
    <property type="entry name" value="Riboflavin synthase domain-like"/>
    <property type="match status" value="1"/>
</dbReference>
<evidence type="ECO:0000313" key="3">
    <source>
        <dbReference type="EMBL" id="AOZ46728.1"/>
    </source>
</evidence>
<dbReference type="CDD" id="cd06193">
    <property type="entry name" value="siderophore_interacting"/>
    <property type="match status" value="1"/>
</dbReference>
<evidence type="ECO:0000313" key="4">
    <source>
        <dbReference type="Proteomes" id="UP000075221"/>
    </source>
</evidence>
<dbReference type="Gene3D" id="2.40.30.10">
    <property type="entry name" value="Translation factors"/>
    <property type="match status" value="1"/>
</dbReference>
<dbReference type="RefSeq" id="WP_062819401.1">
    <property type="nucleotide sequence ID" value="NZ_CP014352.1"/>
</dbReference>
<organism evidence="2 4">
    <name type="scientific">Acidipropionibacterium acidipropionici</name>
    <dbReference type="NCBI Taxonomy" id="1748"/>
    <lineage>
        <taxon>Bacteria</taxon>
        <taxon>Bacillati</taxon>
        <taxon>Actinomycetota</taxon>
        <taxon>Actinomycetes</taxon>
        <taxon>Propionibacteriales</taxon>
        <taxon>Propionibacteriaceae</taxon>
        <taxon>Acidipropionibacterium</taxon>
    </lineage>
</organism>
<dbReference type="InterPro" id="IPR017938">
    <property type="entry name" value="Riboflavin_synthase-like_b-brl"/>
</dbReference>
<name>A0AAC9FC11_9ACTN</name>
<keyword evidence="5" id="KW-1185">Reference proteome</keyword>